<feature type="transmembrane region" description="Helical" evidence="1">
    <location>
        <begin position="142"/>
        <end position="161"/>
    </location>
</feature>
<feature type="transmembrane region" description="Helical" evidence="1">
    <location>
        <begin position="104"/>
        <end position="122"/>
    </location>
</feature>
<organism evidence="2">
    <name type="scientific">uncultured Paludibacter sp</name>
    <dbReference type="NCBI Taxonomy" id="497635"/>
    <lineage>
        <taxon>Bacteria</taxon>
        <taxon>Pseudomonadati</taxon>
        <taxon>Bacteroidota</taxon>
        <taxon>Bacteroidia</taxon>
        <taxon>Bacteroidales</taxon>
        <taxon>Paludibacteraceae</taxon>
        <taxon>Paludibacter</taxon>
        <taxon>environmental samples</taxon>
    </lineage>
</organism>
<protein>
    <submittedName>
        <fullName evidence="2">Uncharacterized protein</fullName>
    </submittedName>
</protein>
<feature type="transmembrane region" description="Helical" evidence="1">
    <location>
        <begin position="173"/>
        <end position="189"/>
    </location>
</feature>
<keyword evidence="1" id="KW-0472">Membrane</keyword>
<gene>
    <name evidence="2" type="ORF">TRIP_D420062</name>
</gene>
<name>A0A653AGE1_9BACT</name>
<dbReference type="EMBL" id="UPXZ01000037">
    <property type="protein sequence ID" value="VBB47132.1"/>
    <property type="molecule type" value="Genomic_DNA"/>
</dbReference>
<evidence type="ECO:0000313" key="2">
    <source>
        <dbReference type="EMBL" id="VBB47132.1"/>
    </source>
</evidence>
<keyword evidence="1" id="KW-0812">Transmembrane</keyword>
<sequence>MEETPNDSEAAYVDTNIKSDSVQLLPEHYLITQRLLWGEKGLMRNFDSFKLSETARDKEMDIRNTMINIHQYLGYATLISMVGNGIVGQKLYSGNRNVKDLHEGFAATTNVLYFSTATFSLFAPPPMKDRESGFTRLNIHKALSIIHLSSMIATNVLSGMIEDNPSLKPYHRAAAITAFGSLFLATVVIKL</sequence>
<proteinExistence type="predicted"/>
<evidence type="ECO:0000256" key="1">
    <source>
        <dbReference type="SAM" id="Phobius"/>
    </source>
</evidence>
<keyword evidence="1" id="KW-1133">Transmembrane helix</keyword>
<reference evidence="2" key="1">
    <citation type="submission" date="2018-07" db="EMBL/GenBank/DDBJ databases">
        <authorList>
            <consortium name="Genoscope - CEA"/>
            <person name="William W."/>
        </authorList>
    </citation>
    <scope>NUCLEOTIDE SEQUENCE</scope>
    <source>
        <strain evidence="2">IK1</strain>
    </source>
</reference>
<dbReference type="AlphaFoldDB" id="A0A653AGE1"/>
<feature type="transmembrane region" description="Helical" evidence="1">
    <location>
        <begin position="72"/>
        <end position="92"/>
    </location>
</feature>
<accession>A0A653AGE1</accession>